<reference evidence="7" key="1">
    <citation type="journal article" date="2019" name="Int. J. Syst. Evol. Microbiol.">
        <title>The Global Catalogue of Microorganisms (GCM) 10K type strain sequencing project: providing services to taxonomists for standard genome sequencing and annotation.</title>
        <authorList>
            <consortium name="The Broad Institute Genomics Platform"/>
            <consortium name="The Broad Institute Genome Sequencing Center for Infectious Disease"/>
            <person name="Wu L."/>
            <person name="Ma J."/>
        </authorList>
    </citation>
    <scope>NUCLEOTIDE SEQUENCE [LARGE SCALE GENOMIC DNA]</scope>
    <source>
        <strain evidence="7">CGMCC 1.15931</strain>
    </source>
</reference>
<dbReference type="PROSITE" id="PS50977">
    <property type="entry name" value="HTH_TETR_2"/>
    <property type="match status" value="1"/>
</dbReference>
<evidence type="ECO:0000313" key="6">
    <source>
        <dbReference type="EMBL" id="GGC07455.1"/>
    </source>
</evidence>
<gene>
    <name evidence="6" type="ORF">GCM10011572_31360</name>
</gene>
<keyword evidence="7" id="KW-1185">Reference proteome</keyword>
<dbReference type="Proteomes" id="UP000622638">
    <property type="component" value="Unassembled WGS sequence"/>
</dbReference>
<keyword evidence="2 4" id="KW-0238">DNA-binding</keyword>
<dbReference type="Gene3D" id="1.10.357.10">
    <property type="entry name" value="Tetracycline Repressor, domain 2"/>
    <property type="match status" value="2"/>
</dbReference>
<accession>A0ABQ1KQ57</accession>
<dbReference type="InterPro" id="IPR050109">
    <property type="entry name" value="HTH-type_TetR-like_transc_reg"/>
</dbReference>
<dbReference type="InterPro" id="IPR009057">
    <property type="entry name" value="Homeodomain-like_sf"/>
</dbReference>
<comment type="caution">
    <text evidence="6">The sequence shown here is derived from an EMBL/GenBank/DDBJ whole genome shotgun (WGS) entry which is preliminary data.</text>
</comment>
<feature type="domain" description="HTH tetR-type" evidence="5">
    <location>
        <begin position="14"/>
        <end position="74"/>
    </location>
</feature>
<keyword evidence="1" id="KW-0805">Transcription regulation</keyword>
<dbReference type="InterPro" id="IPR001647">
    <property type="entry name" value="HTH_TetR"/>
</dbReference>
<protein>
    <recommendedName>
        <fullName evidence="5">HTH tetR-type domain-containing protein</fullName>
    </recommendedName>
</protein>
<proteinExistence type="predicted"/>
<evidence type="ECO:0000256" key="3">
    <source>
        <dbReference type="ARBA" id="ARBA00023163"/>
    </source>
</evidence>
<evidence type="ECO:0000256" key="1">
    <source>
        <dbReference type="ARBA" id="ARBA00023015"/>
    </source>
</evidence>
<dbReference type="PANTHER" id="PTHR30055">
    <property type="entry name" value="HTH-TYPE TRANSCRIPTIONAL REGULATOR RUTR"/>
    <property type="match status" value="1"/>
</dbReference>
<name>A0ABQ1KQ57_9BURK</name>
<dbReference type="PANTHER" id="PTHR30055:SF234">
    <property type="entry name" value="HTH-TYPE TRANSCRIPTIONAL REGULATOR BETI"/>
    <property type="match status" value="1"/>
</dbReference>
<dbReference type="EMBL" id="BMKG01000012">
    <property type="protein sequence ID" value="GGC07455.1"/>
    <property type="molecule type" value="Genomic_DNA"/>
</dbReference>
<organism evidence="6 7">
    <name type="scientific">Pseudoduganella buxea</name>
    <dbReference type="NCBI Taxonomy" id="1949069"/>
    <lineage>
        <taxon>Bacteria</taxon>
        <taxon>Pseudomonadati</taxon>
        <taxon>Pseudomonadota</taxon>
        <taxon>Betaproteobacteria</taxon>
        <taxon>Burkholderiales</taxon>
        <taxon>Oxalobacteraceae</taxon>
        <taxon>Telluria group</taxon>
        <taxon>Pseudoduganella</taxon>
    </lineage>
</organism>
<evidence type="ECO:0000256" key="2">
    <source>
        <dbReference type="ARBA" id="ARBA00023125"/>
    </source>
</evidence>
<evidence type="ECO:0000313" key="7">
    <source>
        <dbReference type="Proteomes" id="UP000622638"/>
    </source>
</evidence>
<feature type="DNA-binding region" description="H-T-H motif" evidence="4">
    <location>
        <begin position="37"/>
        <end position="56"/>
    </location>
</feature>
<dbReference type="SUPFAM" id="SSF46689">
    <property type="entry name" value="Homeodomain-like"/>
    <property type="match status" value="2"/>
</dbReference>
<sequence length="419" mass="43631">MPDPAAARKPSRKTPQADALLAAASRIVATDGLAGLTLRPLAAQLGVSVTVLSTHYGARADVIAAICHAAAARDALLFEHWRGALARLGSMPPAIAANVAETIVDELATGQRAVSALYLELMQACTWDAALRPAFADWAAARRAFWDDVGSRAGVAPALLACGWWHGYVVAELACSVALDADPAYRMLRRLCLQRLFNGGAAPAGDGAEGTLFTMLGERMRMADTATGSAASAPAWSALAARACGIRLAAQGVDALTHRAIAADIGIPHTTLSYRFPAQRDLVDAGIACIVRHIGAAVNADRLDEVQRLRTEGDGQKLDLARASFAVALAAMRRPELTACAAQMRSRRGDNVGKVLARYLPGVSGIDPLCAQVVSMGLAGLTNTVPPGAEAEALVATAFTVAVTWLGATQDMPTGRTGR</sequence>
<evidence type="ECO:0000259" key="5">
    <source>
        <dbReference type="PROSITE" id="PS50977"/>
    </source>
</evidence>
<evidence type="ECO:0000256" key="4">
    <source>
        <dbReference type="PROSITE-ProRule" id="PRU00335"/>
    </source>
</evidence>
<keyword evidence="3" id="KW-0804">Transcription</keyword>